<dbReference type="Proteomes" id="UP000046392">
    <property type="component" value="Unplaced"/>
</dbReference>
<accession>A0A0N5C2L4</accession>
<dbReference type="PANTHER" id="PTHR13900">
    <property type="entry name" value="TRANSCRIPTION INITIATION FACTOR TFIID"/>
    <property type="match status" value="1"/>
</dbReference>
<dbReference type="STRING" id="174720.A0A0N5C2L4"/>
<evidence type="ECO:0000313" key="4">
    <source>
        <dbReference type="Proteomes" id="UP000046392"/>
    </source>
</evidence>
<dbReference type="GO" id="GO:0017025">
    <property type="term" value="F:TBP-class protein binding"/>
    <property type="evidence" value="ECO:0007669"/>
    <property type="project" value="InterPro"/>
</dbReference>
<dbReference type="GO" id="GO:0016251">
    <property type="term" value="F:RNA polymerase II general transcription initiation factor activity"/>
    <property type="evidence" value="ECO:0007669"/>
    <property type="project" value="InterPro"/>
</dbReference>
<evidence type="ECO:0000256" key="1">
    <source>
        <dbReference type="ARBA" id="ARBA00004123"/>
    </source>
</evidence>
<dbReference type="Pfam" id="PF12157">
    <property type="entry name" value="DUF3591"/>
    <property type="match status" value="1"/>
</dbReference>
<evidence type="ECO:0000256" key="2">
    <source>
        <dbReference type="ARBA" id="ARBA00023242"/>
    </source>
</evidence>
<dbReference type="AlphaFoldDB" id="A0A0N5C2L4"/>
<dbReference type="WBParaSite" id="SPAL_0001222400.1">
    <property type="protein sequence ID" value="SPAL_0001222400.1"/>
    <property type="gene ID" value="SPAL_0001222400"/>
</dbReference>
<evidence type="ECO:0000313" key="5">
    <source>
        <dbReference type="WBParaSite" id="SPAL_0001222400.1"/>
    </source>
</evidence>
<keyword evidence="4" id="KW-1185">Reference proteome</keyword>
<keyword evidence="2" id="KW-0539">Nucleus</keyword>
<dbReference type="InterPro" id="IPR022591">
    <property type="entry name" value="TAF1_HAT_dom"/>
</dbReference>
<sequence length="228" mass="26640">MFHRIPLEAMNKRFLRTLYHGRFISIKGLKRYIQKKEQERNDIKQGERGGNYFFMREPKDLTGKDGTFVLFEYMEEHPPLLSQPGMASLSQPGMASVIRNYHRRKLGVDPEVKLDFGSLAYTHSSLFLENILPGTAIQSLENNMYSVPIFQHKPKCTDFLLIRTKEEFFIRKHPALFVVGQEHPSFEVPSPNSKAATNFFKDFIMAFIYRLFSNSTENPKRIKIEDIR</sequence>
<dbReference type="GO" id="GO:0051123">
    <property type="term" value="P:RNA polymerase II preinitiation complex assembly"/>
    <property type="evidence" value="ECO:0007669"/>
    <property type="project" value="TreeGrafter"/>
</dbReference>
<proteinExistence type="predicted"/>
<dbReference type="GO" id="GO:0004402">
    <property type="term" value="F:histone acetyltransferase activity"/>
    <property type="evidence" value="ECO:0007669"/>
    <property type="project" value="InterPro"/>
</dbReference>
<reference evidence="5" key="1">
    <citation type="submission" date="2017-02" db="UniProtKB">
        <authorList>
            <consortium name="WormBaseParasite"/>
        </authorList>
    </citation>
    <scope>IDENTIFICATION</scope>
</reference>
<feature type="domain" description="Transcription initiation factor TFIID subunit 1 histone acetyltransferase" evidence="3">
    <location>
        <begin position="10"/>
        <end position="227"/>
    </location>
</feature>
<name>A0A0N5C2L4_STREA</name>
<organism evidence="4 5">
    <name type="scientific">Strongyloides papillosus</name>
    <name type="common">Intestinal threadworm</name>
    <dbReference type="NCBI Taxonomy" id="174720"/>
    <lineage>
        <taxon>Eukaryota</taxon>
        <taxon>Metazoa</taxon>
        <taxon>Ecdysozoa</taxon>
        <taxon>Nematoda</taxon>
        <taxon>Chromadorea</taxon>
        <taxon>Rhabditida</taxon>
        <taxon>Tylenchina</taxon>
        <taxon>Panagrolaimomorpha</taxon>
        <taxon>Strongyloidoidea</taxon>
        <taxon>Strongyloididae</taxon>
        <taxon>Strongyloides</taxon>
    </lineage>
</organism>
<comment type="subcellular location">
    <subcellularLocation>
        <location evidence="1">Nucleus</location>
    </subcellularLocation>
</comment>
<dbReference type="InterPro" id="IPR040240">
    <property type="entry name" value="TAF1"/>
</dbReference>
<dbReference type="GO" id="GO:0005669">
    <property type="term" value="C:transcription factor TFIID complex"/>
    <property type="evidence" value="ECO:0007669"/>
    <property type="project" value="InterPro"/>
</dbReference>
<protein>
    <submittedName>
        <fullName evidence="5">DUF3591 domain-containing protein</fullName>
    </submittedName>
</protein>
<dbReference type="PANTHER" id="PTHR13900:SF0">
    <property type="entry name" value="TRANSCRIPTION INITIATION FACTOR TFIID SUBUNIT 1"/>
    <property type="match status" value="1"/>
</dbReference>
<evidence type="ECO:0000259" key="3">
    <source>
        <dbReference type="Pfam" id="PF12157"/>
    </source>
</evidence>